<organism evidence="3 4">
    <name type="scientific">Flaviflexus ciconiae</name>
    <dbReference type="NCBI Taxonomy" id="2496867"/>
    <lineage>
        <taxon>Bacteria</taxon>
        <taxon>Bacillati</taxon>
        <taxon>Actinomycetota</taxon>
        <taxon>Actinomycetes</taxon>
        <taxon>Actinomycetales</taxon>
        <taxon>Actinomycetaceae</taxon>
        <taxon>Flaviflexus</taxon>
    </lineage>
</organism>
<keyword evidence="1 3" id="KW-0378">Hydrolase</keyword>
<dbReference type="GO" id="GO:0019693">
    <property type="term" value="P:ribose phosphate metabolic process"/>
    <property type="evidence" value="ECO:0007669"/>
    <property type="project" value="TreeGrafter"/>
</dbReference>
<dbReference type="PANTHER" id="PTHR11839">
    <property type="entry name" value="UDP/ADP-SUGAR PYROPHOSPHATASE"/>
    <property type="match status" value="1"/>
</dbReference>
<dbReference type="GO" id="GO:0006753">
    <property type="term" value="P:nucleoside phosphate metabolic process"/>
    <property type="evidence" value="ECO:0007669"/>
    <property type="project" value="TreeGrafter"/>
</dbReference>
<dbReference type="GO" id="GO:0016787">
    <property type="term" value="F:hydrolase activity"/>
    <property type="evidence" value="ECO:0007669"/>
    <property type="project" value="UniProtKB-KW"/>
</dbReference>
<evidence type="ECO:0000259" key="2">
    <source>
        <dbReference type="PROSITE" id="PS51462"/>
    </source>
</evidence>
<dbReference type="InterPro" id="IPR000086">
    <property type="entry name" value="NUDIX_hydrolase_dom"/>
</dbReference>
<dbReference type="Pfam" id="PF00293">
    <property type="entry name" value="NUDIX"/>
    <property type="match status" value="1"/>
</dbReference>
<reference evidence="3 4" key="1">
    <citation type="submission" date="2018-12" db="EMBL/GenBank/DDBJ databases">
        <title>Complete genome sequence of Flaviflexus sp. H23T48.</title>
        <authorList>
            <person name="Bae J.-W."/>
            <person name="Lee J.-Y."/>
        </authorList>
    </citation>
    <scope>NUCLEOTIDE SEQUENCE [LARGE SCALE GENOMIC DNA]</scope>
    <source>
        <strain evidence="3 4">H23T48</strain>
    </source>
</reference>
<sequence length="192" mass="21354">MNSETIYEGNVFSFVSDEIRLSGQDKVLRREYIAHPGAVAIVPLRETENGPEVLMLSQYRHPVGAILWEVPAGLLDKEGEDPLLAAQRELAEEAGLEAKTWHVLIDQFSSPGCLSESLRIYLARDLTESSLEYERTEEEADMQYRWIPLTQAVAEIHAGYIHNATTINGVLAAVSALAGYGELRDPSASWLR</sequence>
<dbReference type="Proteomes" id="UP000280344">
    <property type="component" value="Chromosome"/>
</dbReference>
<dbReference type="SUPFAM" id="SSF55811">
    <property type="entry name" value="Nudix"/>
    <property type="match status" value="1"/>
</dbReference>
<proteinExistence type="predicted"/>
<evidence type="ECO:0000256" key="1">
    <source>
        <dbReference type="ARBA" id="ARBA00022801"/>
    </source>
</evidence>
<dbReference type="AlphaFoldDB" id="A0A3Q9G8N2"/>
<name>A0A3Q9G8N2_9ACTO</name>
<evidence type="ECO:0000313" key="3">
    <source>
        <dbReference type="EMBL" id="AZQ78132.1"/>
    </source>
</evidence>
<accession>A0A3Q9G8N2</accession>
<keyword evidence="4" id="KW-1185">Reference proteome</keyword>
<dbReference type="InterPro" id="IPR015797">
    <property type="entry name" value="NUDIX_hydrolase-like_dom_sf"/>
</dbReference>
<dbReference type="Gene3D" id="3.90.79.10">
    <property type="entry name" value="Nucleoside Triphosphate Pyrophosphohydrolase"/>
    <property type="match status" value="1"/>
</dbReference>
<dbReference type="OrthoDB" id="9806150at2"/>
<dbReference type="PANTHER" id="PTHR11839:SF31">
    <property type="entry name" value="ADP-RIBOSE PYROPHOSPHATASE"/>
    <property type="match status" value="1"/>
</dbReference>
<dbReference type="KEGG" id="flh:EJ997_04030"/>
<evidence type="ECO:0000313" key="4">
    <source>
        <dbReference type="Proteomes" id="UP000280344"/>
    </source>
</evidence>
<dbReference type="EMBL" id="CP034593">
    <property type="protein sequence ID" value="AZQ78132.1"/>
    <property type="molecule type" value="Genomic_DNA"/>
</dbReference>
<dbReference type="PROSITE" id="PS51462">
    <property type="entry name" value="NUDIX"/>
    <property type="match status" value="1"/>
</dbReference>
<dbReference type="GO" id="GO:0005829">
    <property type="term" value="C:cytosol"/>
    <property type="evidence" value="ECO:0007669"/>
    <property type="project" value="TreeGrafter"/>
</dbReference>
<feature type="domain" description="Nudix hydrolase" evidence="2">
    <location>
        <begin position="34"/>
        <end position="169"/>
    </location>
</feature>
<dbReference type="CDD" id="cd24158">
    <property type="entry name" value="NUDIX_ADPRase_Rv1700"/>
    <property type="match status" value="1"/>
</dbReference>
<protein>
    <submittedName>
        <fullName evidence="3">NUDIX hydrolase</fullName>
    </submittedName>
</protein>
<gene>
    <name evidence="3" type="ORF">EJ997_04030</name>
</gene>